<accession>U2RY24</accession>
<organism evidence="1 2">
    <name type="scientific">Gemella bergeri ATCC 700627</name>
    <dbReference type="NCBI Taxonomy" id="1321820"/>
    <lineage>
        <taxon>Bacteria</taxon>
        <taxon>Bacillati</taxon>
        <taxon>Bacillota</taxon>
        <taxon>Bacilli</taxon>
        <taxon>Bacillales</taxon>
        <taxon>Gemellaceae</taxon>
        <taxon>Gemella</taxon>
    </lineage>
</organism>
<dbReference type="eggNOG" id="COG4848">
    <property type="taxonomic scope" value="Bacteria"/>
</dbReference>
<dbReference type="Pfam" id="PF07285">
    <property type="entry name" value="DUF1444"/>
    <property type="match status" value="1"/>
</dbReference>
<gene>
    <name evidence="1" type="ORF">HMPREF1983_00789</name>
</gene>
<keyword evidence="2" id="KW-1185">Reference proteome</keyword>
<reference evidence="1 2" key="1">
    <citation type="submission" date="2013-08" db="EMBL/GenBank/DDBJ databases">
        <authorList>
            <person name="Weinstock G."/>
            <person name="Sodergren E."/>
            <person name="Wylie T."/>
            <person name="Fulton L."/>
            <person name="Fulton R."/>
            <person name="Fronick C."/>
            <person name="O'Laughlin M."/>
            <person name="Godfrey J."/>
            <person name="Miner T."/>
            <person name="Herter B."/>
            <person name="Appelbaum E."/>
            <person name="Cordes M."/>
            <person name="Lek S."/>
            <person name="Wollam A."/>
            <person name="Pepin K.H."/>
            <person name="Palsikar V.B."/>
            <person name="Mitreva M."/>
            <person name="Wilson R.K."/>
        </authorList>
    </citation>
    <scope>NUCLEOTIDE SEQUENCE [LARGE SCALE GENOMIC DNA]</scope>
    <source>
        <strain evidence="1 2">ATCC 700627</strain>
    </source>
</reference>
<proteinExistence type="predicted"/>
<dbReference type="RefSeq" id="WP_021753450.1">
    <property type="nucleotide sequence ID" value="NZ_KI271865.1"/>
</dbReference>
<comment type="caution">
    <text evidence="1">The sequence shown here is derived from an EMBL/GenBank/DDBJ whole genome shotgun (WGS) entry which is preliminary data.</text>
</comment>
<sequence>MSYTRDYILEKILEKLPEIKIYERKLNEKSIFILDYNGHKAKVDIDNFVKRLNNDKTKISNKKFEEFLYHLEQNFISQNKITQNELVKEDIFKKIYPVIRSAGFNKDNKADLIKFSHTNETAIYLAYDFDTGYKLLNKDILKQLNTNKETLLEIAESNLEKLPLKFNTDIVAGNTFYFLNAKDGYDGARILDKKVLNYFYDKIGGEYYLGLPHQDVLVIADIKNKKGLEILQKMMVHFFTEGLVPITTITFKYDGSNIESLFIFIE</sequence>
<evidence type="ECO:0008006" key="3">
    <source>
        <dbReference type="Google" id="ProtNLM"/>
    </source>
</evidence>
<dbReference type="AlphaFoldDB" id="U2RY24"/>
<dbReference type="InterPro" id="IPR010838">
    <property type="entry name" value="DUF1444"/>
</dbReference>
<protein>
    <recommendedName>
        <fullName evidence="3">DUF1444 domain-containing protein</fullName>
    </recommendedName>
</protein>
<dbReference type="EMBL" id="AWVP01000049">
    <property type="protein sequence ID" value="ERK58438.1"/>
    <property type="molecule type" value="Genomic_DNA"/>
</dbReference>
<dbReference type="HOGENOM" id="CLU_085634_0_0_9"/>
<evidence type="ECO:0000313" key="1">
    <source>
        <dbReference type="EMBL" id="ERK58438.1"/>
    </source>
</evidence>
<evidence type="ECO:0000313" key="2">
    <source>
        <dbReference type="Proteomes" id="UP000016637"/>
    </source>
</evidence>
<dbReference type="Proteomes" id="UP000016637">
    <property type="component" value="Unassembled WGS sequence"/>
</dbReference>
<dbReference type="PATRIC" id="fig|1321820.3.peg.768"/>
<name>U2RY24_9BACL</name>